<accession>A0A1A7Z5F9</accession>
<dbReference type="PANTHER" id="PTHR33776">
    <property type="entry name" value="ENDO/EXONUCLEASE/PHOSPHATASE DOMAIN-CONTAINING PROTEIN"/>
    <property type="match status" value="1"/>
</dbReference>
<gene>
    <name evidence="1" type="primary">HEL_DR2</name>
</gene>
<feature type="non-terminal residue" evidence="1">
    <location>
        <position position="80"/>
    </location>
</feature>
<dbReference type="SUPFAM" id="SSF56219">
    <property type="entry name" value="DNase I-like"/>
    <property type="match status" value="1"/>
</dbReference>
<sequence length="80" mass="9380">FTALDDMTMAVDNMFECISIELYNENKKSVIISCIYRTPGSQIELFKDWMEEMVTNKCHKTIFLCGDFNIDLNIKRQMIS</sequence>
<feature type="non-terminal residue" evidence="1">
    <location>
        <position position="1"/>
    </location>
</feature>
<dbReference type="EMBL" id="HADX01015168">
    <property type="protein sequence ID" value="SBP37400.1"/>
    <property type="molecule type" value="Transcribed_RNA"/>
</dbReference>
<dbReference type="AlphaFoldDB" id="A0A1A7Z5F9"/>
<dbReference type="PANTHER" id="PTHR33776:SF4">
    <property type="entry name" value="ENDONUCLEASE_EXONUCLEASE_PHOSPHATASE DOMAIN-CONTAINING PROTEIN"/>
    <property type="match status" value="1"/>
</dbReference>
<dbReference type="InterPro" id="IPR036691">
    <property type="entry name" value="Endo/exonu/phosph_ase_sf"/>
</dbReference>
<evidence type="ECO:0000313" key="1">
    <source>
        <dbReference type="EMBL" id="SBP37400.1"/>
    </source>
</evidence>
<reference evidence="1" key="1">
    <citation type="submission" date="2016-05" db="EMBL/GenBank/DDBJ databases">
        <authorList>
            <person name="Lavstsen T."/>
            <person name="Jespersen J.S."/>
        </authorList>
    </citation>
    <scope>NUCLEOTIDE SEQUENCE</scope>
    <source>
        <tissue evidence="1">Brain</tissue>
    </source>
</reference>
<proteinExistence type="predicted"/>
<name>A0A1A7Z5F9_9TELE</name>
<dbReference type="Gene3D" id="3.60.10.10">
    <property type="entry name" value="Endonuclease/exonuclease/phosphatase"/>
    <property type="match status" value="1"/>
</dbReference>
<protein>
    <recommendedName>
        <fullName evidence="2">Helentron 4 helitron-like transposon replicase/helicase/endonuclease</fullName>
    </recommendedName>
</protein>
<organism evidence="1">
    <name type="scientific">Iconisemion striatum</name>
    <dbReference type="NCBI Taxonomy" id="60296"/>
    <lineage>
        <taxon>Eukaryota</taxon>
        <taxon>Metazoa</taxon>
        <taxon>Chordata</taxon>
        <taxon>Craniata</taxon>
        <taxon>Vertebrata</taxon>
        <taxon>Euteleostomi</taxon>
        <taxon>Actinopterygii</taxon>
        <taxon>Neopterygii</taxon>
        <taxon>Teleostei</taxon>
        <taxon>Neoteleostei</taxon>
        <taxon>Acanthomorphata</taxon>
        <taxon>Ovalentaria</taxon>
        <taxon>Atherinomorphae</taxon>
        <taxon>Cyprinodontiformes</taxon>
        <taxon>Nothobranchiidae</taxon>
        <taxon>Iconisemion</taxon>
    </lineage>
</organism>
<evidence type="ECO:0008006" key="2">
    <source>
        <dbReference type="Google" id="ProtNLM"/>
    </source>
</evidence>
<reference evidence="1" key="2">
    <citation type="submission" date="2016-06" db="EMBL/GenBank/DDBJ databases">
        <title>The genome of a short-lived fish provides insights into sex chromosome evolution and the genetic control of aging.</title>
        <authorList>
            <person name="Reichwald K."/>
            <person name="Felder M."/>
            <person name="Petzold A."/>
            <person name="Koch P."/>
            <person name="Groth M."/>
            <person name="Platzer M."/>
        </authorList>
    </citation>
    <scope>NUCLEOTIDE SEQUENCE</scope>
    <source>
        <tissue evidence="1">Brain</tissue>
    </source>
</reference>